<name>A0A0W1AWI5_9BACL</name>
<dbReference type="EMBL" id="LCZJ02000026">
    <property type="protein sequence ID" value="KTD85682.1"/>
    <property type="molecule type" value="Genomic_DNA"/>
</dbReference>
<keyword evidence="2" id="KW-1185">Reference proteome</keyword>
<dbReference type="Pfam" id="PF20288">
    <property type="entry name" value="MC2"/>
    <property type="match status" value="1"/>
</dbReference>
<dbReference type="InterPro" id="IPR046904">
    <property type="entry name" value="ABC-3C_MC2"/>
</dbReference>
<proteinExistence type="predicted"/>
<dbReference type="Proteomes" id="UP000054709">
    <property type="component" value="Unassembled WGS sequence"/>
</dbReference>
<protein>
    <submittedName>
        <fullName evidence="1">Uncharacterized protein</fullName>
    </submittedName>
</protein>
<comment type="caution">
    <text evidence="1">The sequence shown here is derived from an EMBL/GenBank/DDBJ whole genome shotgun (WGS) entry which is preliminary data.</text>
</comment>
<evidence type="ECO:0000313" key="1">
    <source>
        <dbReference type="EMBL" id="KTD85682.1"/>
    </source>
</evidence>
<organism evidence="1 2">
    <name type="scientific">Paenibacillus etheri</name>
    <dbReference type="NCBI Taxonomy" id="1306852"/>
    <lineage>
        <taxon>Bacteria</taxon>
        <taxon>Bacillati</taxon>
        <taxon>Bacillota</taxon>
        <taxon>Bacilli</taxon>
        <taxon>Bacillales</taxon>
        <taxon>Paenibacillaceae</taxon>
        <taxon>Paenibacillus</taxon>
    </lineage>
</organism>
<evidence type="ECO:0000313" key="2">
    <source>
        <dbReference type="Proteomes" id="UP000054709"/>
    </source>
</evidence>
<sequence>MYYDYFILHLGDIDNEYISLHPDNPNHSSEIAIRRNIINNGLTLLVSKGLLDIKYTKSGIYYKKNQITDPFVKLFSNGYVEHLKRNISVVNEKFSDFSDVQIYKYINKNIGSWKGEFEKEYNSGGAKVE</sequence>
<accession>A0A0W1AWI5</accession>
<gene>
    <name evidence="1" type="ORF">UQ64_19515</name>
</gene>
<reference evidence="1 2" key="1">
    <citation type="journal article" date="2015" name="Int. Biodeterior. Biodegradation">
        <title>Physiological and genetic screening methods for the isolation of methyl tert-butyl ether-degrading bacteria for bioremediation purposes.</title>
        <authorList>
            <person name="Guisado I.M."/>
            <person name="Purswani J."/>
            <person name="Gonzalez Lopez J."/>
            <person name="Pozo C."/>
        </authorList>
    </citation>
    <scope>NUCLEOTIDE SEQUENCE [LARGE SCALE GENOMIC DNA]</scope>
    <source>
        <strain evidence="1 2">SH7</strain>
    </source>
</reference>
<dbReference type="AlphaFoldDB" id="A0A0W1AWI5"/>